<gene>
    <name evidence="3" type="ORF">C8N35_101195</name>
</gene>
<dbReference type="Pfam" id="PF07386">
    <property type="entry name" value="DUF1499"/>
    <property type="match status" value="1"/>
</dbReference>
<accession>A0A2T5VEH2</accession>
<feature type="region of interest" description="Disordered" evidence="1">
    <location>
        <begin position="257"/>
        <end position="294"/>
    </location>
</feature>
<sequence>MRKRLPIRRSRAATFSRFAGVVAIPVVVIGALLHRGGHIDSTALFAILAVGFALALVAVAAGVGALAAVWRDGARGTGAAIRGLFFGLIALSPAIVVAGAAIYYPRLTDVSTDLETPPKLALSKGDTKPGGHLRPQVQRAAYPDIVPRRFPVGTAQLYRAVEQVIKERGWTIAAHLAPAMNDDPAAIQIETHSLVLGFVDDVTVRILPDPIGARLDIRSASRTGAHDLGVNARRIRDLLASVDAVLTEAYGITEVQESDTAPVEVLPDDFDKPAEPEIPVPGDKPQSGDPAVSG</sequence>
<organism evidence="3 4">
    <name type="scientific">Breoghania corrubedonensis</name>
    <dbReference type="NCBI Taxonomy" id="665038"/>
    <lineage>
        <taxon>Bacteria</taxon>
        <taxon>Pseudomonadati</taxon>
        <taxon>Pseudomonadota</taxon>
        <taxon>Alphaproteobacteria</taxon>
        <taxon>Hyphomicrobiales</taxon>
        <taxon>Stappiaceae</taxon>
        <taxon>Breoghania</taxon>
    </lineage>
</organism>
<feature type="transmembrane region" description="Helical" evidence="2">
    <location>
        <begin position="81"/>
        <end position="104"/>
    </location>
</feature>
<dbReference type="AlphaFoldDB" id="A0A2T5VEH2"/>
<protein>
    <submittedName>
        <fullName evidence="3">Uncharacterized protein DUF1499</fullName>
    </submittedName>
</protein>
<comment type="caution">
    <text evidence="3">The sequence shown here is derived from an EMBL/GenBank/DDBJ whole genome shotgun (WGS) entry which is preliminary data.</text>
</comment>
<feature type="transmembrane region" description="Helical" evidence="2">
    <location>
        <begin position="45"/>
        <end position="69"/>
    </location>
</feature>
<evidence type="ECO:0000313" key="3">
    <source>
        <dbReference type="EMBL" id="PTW62158.1"/>
    </source>
</evidence>
<evidence type="ECO:0000256" key="1">
    <source>
        <dbReference type="SAM" id="MobiDB-lite"/>
    </source>
</evidence>
<dbReference type="InterPro" id="IPR010865">
    <property type="entry name" value="DUF1499"/>
</dbReference>
<dbReference type="Proteomes" id="UP000244081">
    <property type="component" value="Unassembled WGS sequence"/>
</dbReference>
<keyword evidence="4" id="KW-1185">Reference proteome</keyword>
<name>A0A2T5VEH2_9HYPH</name>
<reference evidence="3 4" key="1">
    <citation type="submission" date="2018-04" db="EMBL/GenBank/DDBJ databases">
        <title>Genomic Encyclopedia of Archaeal and Bacterial Type Strains, Phase II (KMG-II): from individual species to whole genera.</title>
        <authorList>
            <person name="Goeker M."/>
        </authorList>
    </citation>
    <scope>NUCLEOTIDE SEQUENCE [LARGE SCALE GENOMIC DNA]</scope>
    <source>
        <strain evidence="3 4">DSM 23382</strain>
    </source>
</reference>
<dbReference type="RefSeq" id="WP_170121975.1">
    <property type="nucleotide sequence ID" value="NZ_QAYG01000001.1"/>
</dbReference>
<evidence type="ECO:0000256" key="2">
    <source>
        <dbReference type="SAM" id="Phobius"/>
    </source>
</evidence>
<keyword evidence="2" id="KW-0812">Transmembrane</keyword>
<feature type="transmembrane region" description="Helical" evidence="2">
    <location>
        <begin position="12"/>
        <end position="33"/>
    </location>
</feature>
<proteinExistence type="predicted"/>
<dbReference type="EMBL" id="QAYG01000001">
    <property type="protein sequence ID" value="PTW62158.1"/>
    <property type="molecule type" value="Genomic_DNA"/>
</dbReference>
<keyword evidence="2" id="KW-0472">Membrane</keyword>
<evidence type="ECO:0000313" key="4">
    <source>
        <dbReference type="Proteomes" id="UP000244081"/>
    </source>
</evidence>
<keyword evidence="2" id="KW-1133">Transmembrane helix</keyword>